<feature type="compositionally biased region" description="Basic and acidic residues" evidence="1">
    <location>
        <begin position="272"/>
        <end position="288"/>
    </location>
</feature>
<feature type="compositionally biased region" description="Polar residues" evidence="1">
    <location>
        <begin position="444"/>
        <end position="453"/>
    </location>
</feature>
<evidence type="ECO:0000313" key="4">
    <source>
        <dbReference type="Proteomes" id="UP001286313"/>
    </source>
</evidence>
<name>A0AAE1EMU0_PETCI</name>
<keyword evidence="2" id="KW-0472">Membrane</keyword>
<keyword evidence="4" id="KW-1185">Reference proteome</keyword>
<evidence type="ECO:0008006" key="5">
    <source>
        <dbReference type="Google" id="ProtNLM"/>
    </source>
</evidence>
<feature type="transmembrane region" description="Helical" evidence="2">
    <location>
        <begin position="47"/>
        <end position="68"/>
    </location>
</feature>
<feature type="region of interest" description="Disordered" evidence="1">
    <location>
        <begin position="419"/>
        <end position="459"/>
    </location>
</feature>
<dbReference type="AlphaFoldDB" id="A0AAE1EMU0"/>
<feature type="compositionally biased region" description="Low complexity" evidence="1">
    <location>
        <begin position="103"/>
        <end position="135"/>
    </location>
</feature>
<gene>
    <name evidence="3" type="ORF">Pcinc_035585</name>
</gene>
<evidence type="ECO:0000256" key="1">
    <source>
        <dbReference type="SAM" id="MobiDB-lite"/>
    </source>
</evidence>
<feature type="transmembrane region" description="Helical" evidence="2">
    <location>
        <begin position="21"/>
        <end position="41"/>
    </location>
</feature>
<dbReference type="Gene3D" id="1.20.1070.10">
    <property type="entry name" value="Rhodopsin 7-helix transmembrane proteins"/>
    <property type="match status" value="1"/>
</dbReference>
<dbReference type="PANTHER" id="PTHR45692">
    <property type="entry name" value="G_PROTEIN_RECEP_F2_4 DOMAIN-CONTAINING PROTEIN"/>
    <property type="match status" value="1"/>
</dbReference>
<accession>A0AAE1EMU0</accession>
<protein>
    <recommendedName>
        <fullName evidence="5">Latrophilin Cirl</fullName>
    </recommendedName>
</protein>
<comment type="caution">
    <text evidence="3">The sequence shown here is derived from an EMBL/GenBank/DDBJ whole genome shotgun (WGS) entry which is preliminary data.</text>
</comment>
<feature type="compositionally biased region" description="Basic residues" evidence="1">
    <location>
        <begin position="136"/>
        <end position="147"/>
    </location>
</feature>
<dbReference type="Proteomes" id="UP001286313">
    <property type="component" value="Unassembled WGS sequence"/>
</dbReference>
<dbReference type="EMBL" id="JAWQEG010005381">
    <property type="protein sequence ID" value="KAK3858207.1"/>
    <property type="molecule type" value="Genomic_DNA"/>
</dbReference>
<feature type="region of interest" description="Disordered" evidence="1">
    <location>
        <begin position="98"/>
        <end position="147"/>
    </location>
</feature>
<sequence>MIAAIKDTCSSLLVPKAWLRGAVLLLLLMVLTWTLCLLFLHRPTLPIAASFCVLNALHGIFIFIYYCIRNQKVREWCRSAAEREAWLPQAVRGVFTAEKQTYSPNNNTSTSSTTTTTTTNTTSPTTTTTSTNNNNPHHHHLHHHHHHPAITNAFTHALTSAALSQVETPLEVPPSDPPPVPPTSQYLPTLCQFGGVKGSGGSTLPPVGPLLSGATSTMGSGAGGSLRRGAGGVTGQLPLGTLHQSLPRHHTVTLPRNTTTATTTSLHHATLNHDDENSSYKTYSRDSGHGTYEQEDSPRTGWTNSHHHNHRYSNSLTADLKNAYLAKLNSINAAGGLEGSSLTFPNMEGGNKVVAVPNSYTTQLSPVAVPPAVAAMLRGSTNTARSHSPYHTYMEIETEADPVYEEIERERWAGRAAGLGAQTAQEAMQVSDLSDEDVKRGTPSDMSRQSSRSYGDARPLLPYHHSPAHHFPKSPQDQQFALSEERLRDFNAAQMSRDLEQLQQAHQQFSRDNLMTVAVLNGEQVVCRLTSPSTPQAPQSLPVIHEGAGRGIVVSQAGPATNGFPAHVVVPRPSPYKTQQFSEC</sequence>
<reference evidence="3" key="1">
    <citation type="submission" date="2023-10" db="EMBL/GenBank/DDBJ databases">
        <title>Genome assemblies of two species of porcelain crab, Petrolisthes cinctipes and Petrolisthes manimaculis (Anomura: Porcellanidae).</title>
        <authorList>
            <person name="Angst P."/>
        </authorList>
    </citation>
    <scope>NUCLEOTIDE SEQUENCE</scope>
    <source>
        <strain evidence="3">PB745_01</strain>
        <tissue evidence="3">Gill</tissue>
    </source>
</reference>
<keyword evidence="2" id="KW-1133">Transmembrane helix</keyword>
<evidence type="ECO:0000256" key="2">
    <source>
        <dbReference type="SAM" id="Phobius"/>
    </source>
</evidence>
<organism evidence="3 4">
    <name type="scientific">Petrolisthes cinctipes</name>
    <name type="common">Flat porcelain crab</name>
    <dbReference type="NCBI Taxonomy" id="88211"/>
    <lineage>
        <taxon>Eukaryota</taxon>
        <taxon>Metazoa</taxon>
        <taxon>Ecdysozoa</taxon>
        <taxon>Arthropoda</taxon>
        <taxon>Crustacea</taxon>
        <taxon>Multicrustacea</taxon>
        <taxon>Malacostraca</taxon>
        <taxon>Eumalacostraca</taxon>
        <taxon>Eucarida</taxon>
        <taxon>Decapoda</taxon>
        <taxon>Pleocyemata</taxon>
        <taxon>Anomura</taxon>
        <taxon>Galatheoidea</taxon>
        <taxon>Porcellanidae</taxon>
        <taxon>Petrolisthes</taxon>
    </lineage>
</organism>
<proteinExistence type="predicted"/>
<dbReference type="PANTHER" id="PTHR45692:SF1">
    <property type="entry name" value="G-PROTEIN COUPLED RECEPTORS FAMILY 2 PROFILE 2 DOMAIN-CONTAINING PROTEIN"/>
    <property type="match status" value="1"/>
</dbReference>
<keyword evidence="2" id="KW-0812">Transmembrane</keyword>
<feature type="region of interest" description="Disordered" evidence="1">
    <location>
        <begin position="272"/>
        <end position="306"/>
    </location>
</feature>
<feature type="compositionally biased region" description="Polar residues" evidence="1">
    <location>
        <begin position="422"/>
        <end position="432"/>
    </location>
</feature>
<evidence type="ECO:0000313" key="3">
    <source>
        <dbReference type="EMBL" id="KAK3858207.1"/>
    </source>
</evidence>